<evidence type="ECO:0000313" key="7">
    <source>
        <dbReference type="Proteomes" id="UP000525686"/>
    </source>
</evidence>
<comment type="caution">
    <text evidence="4">The sequence shown here is derived from an EMBL/GenBank/DDBJ whole genome shotgun (WGS) entry which is preliminary data.</text>
</comment>
<dbReference type="InterPro" id="IPR043917">
    <property type="entry name" value="DUF5753"/>
</dbReference>
<dbReference type="GO" id="GO:0003677">
    <property type="term" value="F:DNA binding"/>
    <property type="evidence" value="ECO:0007669"/>
    <property type="project" value="InterPro"/>
</dbReference>
<dbReference type="InterPro" id="IPR001387">
    <property type="entry name" value="Cro/C1-type_HTH"/>
</dbReference>
<dbReference type="InterPro" id="IPR010982">
    <property type="entry name" value="Lambda_DNA-bd_dom_sf"/>
</dbReference>
<dbReference type="Proteomes" id="UP000525686">
    <property type="component" value="Unassembled WGS sequence"/>
</dbReference>
<name>A0A5P0YPZ7_9ACTN</name>
<evidence type="ECO:0000313" key="5">
    <source>
        <dbReference type="Proteomes" id="UP000320857"/>
    </source>
</evidence>
<evidence type="ECO:0000313" key="6">
    <source>
        <dbReference type="Proteomes" id="UP000517765"/>
    </source>
</evidence>
<dbReference type="Pfam" id="PF01381">
    <property type="entry name" value="HTH_3"/>
    <property type="match status" value="1"/>
</dbReference>
<gene>
    <name evidence="4" type="ORF">FNX44_010655</name>
    <name evidence="2" type="ORF">H3146_01745</name>
    <name evidence="3" type="ORF">H3147_21115</name>
</gene>
<dbReference type="EMBL" id="VJYK02000084">
    <property type="protein sequence ID" value="MQS02328.1"/>
    <property type="molecule type" value="Genomic_DNA"/>
</dbReference>
<reference evidence="6 7" key="2">
    <citation type="submission" date="2020-05" db="EMBL/GenBank/DDBJ databases">
        <title>Classification of alakaliphilic streptomycetes isolated from an alkaline soil next to Lonar Crater, India and a proposal for the recognition of Streptomyces alkaliterrae sp. nov.</title>
        <authorList>
            <person name="Golinska P."/>
        </authorList>
    </citation>
    <scope>NUCLEOTIDE SEQUENCE [LARGE SCALE GENOMIC DNA]</scope>
    <source>
        <strain evidence="7">OF3</strain>
        <strain evidence="6">OF8</strain>
    </source>
</reference>
<reference evidence="2" key="3">
    <citation type="journal article" name="Syst. Appl. Microbiol.">
        <title>Streptomyces alkaliterrae sp. nov., isolated from an alkaline soil, and emended descriptions of Streptomyces alkaliphilus, Streptomyces calidiresistens and Streptomyces durbertensis.</title>
        <authorList>
            <person name="Swiecimska M."/>
            <person name="Golinska P."/>
            <person name="Nouioui I."/>
            <person name="Wypij M."/>
            <person name="Rai M."/>
            <person name="Sangal V."/>
            <person name="Goodfellow M."/>
        </authorList>
    </citation>
    <scope>NUCLEOTIDE SEQUENCE</scope>
    <source>
        <strain evidence="2">OF3</strain>
        <strain evidence="3">OF8</strain>
    </source>
</reference>
<evidence type="ECO:0000313" key="4">
    <source>
        <dbReference type="EMBL" id="MQS02328.1"/>
    </source>
</evidence>
<dbReference type="Pfam" id="PF19054">
    <property type="entry name" value="DUF5753"/>
    <property type="match status" value="1"/>
</dbReference>
<dbReference type="SUPFAM" id="SSF47413">
    <property type="entry name" value="lambda repressor-like DNA-binding domains"/>
    <property type="match status" value="1"/>
</dbReference>
<feature type="domain" description="HTH cro/C1-type" evidence="1">
    <location>
        <begin position="19"/>
        <end position="66"/>
    </location>
</feature>
<protein>
    <submittedName>
        <fullName evidence="4">Helix-turn-helix domain-containing protein</fullName>
    </submittedName>
    <submittedName>
        <fullName evidence="2">Helix-turn-helix transcriptional regulator</fullName>
    </submittedName>
</protein>
<dbReference type="OrthoDB" id="3669136at2"/>
<evidence type="ECO:0000313" key="3">
    <source>
        <dbReference type="EMBL" id="MBB1261296.1"/>
    </source>
</evidence>
<dbReference type="Gene3D" id="1.10.260.40">
    <property type="entry name" value="lambda repressor-like DNA-binding domains"/>
    <property type="match status" value="1"/>
</dbReference>
<dbReference type="EMBL" id="JABJWZ010000007">
    <property type="protein sequence ID" value="MBB1252093.1"/>
    <property type="molecule type" value="Genomic_DNA"/>
</dbReference>
<dbReference type="EMBL" id="JABJXA010000159">
    <property type="protein sequence ID" value="MBB1261296.1"/>
    <property type="molecule type" value="Genomic_DNA"/>
</dbReference>
<evidence type="ECO:0000313" key="2">
    <source>
        <dbReference type="EMBL" id="MBB1252093.1"/>
    </source>
</evidence>
<keyword evidence="5" id="KW-1185">Reference proteome</keyword>
<evidence type="ECO:0000259" key="1">
    <source>
        <dbReference type="PROSITE" id="PS50943"/>
    </source>
</evidence>
<proteinExistence type="predicted"/>
<accession>A0A5P0YPZ7</accession>
<dbReference type="Proteomes" id="UP000517765">
    <property type="component" value="Unassembled WGS sequence"/>
</dbReference>
<dbReference type="CDD" id="cd00093">
    <property type="entry name" value="HTH_XRE"/>
    <property type="match status" value="1"/>
</dbReference>
<dbReference type="Proteomes" id="UP000320857">
    <property type="component" value="Unassembled WGS sequence"/>
</dbReference>
<dbReference type="AlphaFoldDB" id="A0A5P0YPZ7"/>
<reference evidence="4 5" key="1">
    <citation type="submission" date="2019-10" db="EMBL/GenBank/DDBJ databases">
        <title>Streptomyces sp. nov., a novel actinobacterium isolated from alkaline environment.</title>
        <authorList>
            <person name="Golinska P."/>
        </authorList>
    </citation>
    <scope>NUCLEOTIDE SEQUENCE [LARGE SCALE GENOMIC DNA]</scope>
    <source>
        <strain evidence="4 5">OF1</strain>
    </source>
</reference>
<dbReference type="PROSITE" id="PS50943">
    <property type="entry name" value="HTH_CROC1"/>
    <property type="match status" value="1"/>
</dbReference>
<dbReference type="RefSeq" id="WP_143647788.1">
    <property type="nucleotide sequence ID" value="NZ_JABJWZ010000007.1"/>
</dbReference>
<organism evidence="4 5">
    <name type="scientific">Streptomyces alkaliterrae</name>
    <dbReference type="NCBI Taxonomy" id="2213162"/>
    <lineage>
        <taxon>Bacteria</taxon>
        <taxon>Bacillati</taxon>
        <taxon>Actinomycetota</taxon>
        <taxon>Actinomycetes</taxon>
        <taxon>Kitasatosporales</taxon>
        <taxon>Streptomycetaceae</taxon>
        <taxon>Streptomyces</taxon>
    </lineage>
</organism>
<sequence>MTRANRSASPTFQYCAEMVRKLREARGWSQEELGRRAGYTGAAISALETLKQPPTEVMLAKLDQVFFDGQGIFTLAGKFLALDHLPSFFKDYALIEQDALTISSYQPFTMDGVFQTEQYARAIIGGAYPALTEEEINAYVNGRLARAALFDRKNPIPHIDLILEEAVLRRQFGTREAMALQLLHLLELSKRPNVCVQILRMDQGQTGEHAGVDGPMKLLEKSDHKQVVYLEVQRRGLLISQPEEVSEMAQRHMMLRAQALNRYESRNFIEKVAAEWQ</sequence>
<dbReference type="SMART" id="SM00530">
    <property type="entry name" value="HTH_XRE"/>
    <property type="match status" value="1"/>
</dbReference>